<dbReference type="EC" id="6.1.1.17" evidence="3"/>
<dbReference type="PANTHER" id="PTHR43097">
    <property type="entry name" value="GLUTAMINE-TRNA LIGASE"/>
    <property type="match status" value="1"/>
</dbReference>
<dbReference type="GO" id="GO:0017102">
    <property type="term" value="C:methionyl glutamyl tRNA synthetase complex"/>
    <property type="evidence" value="ECO:0007669"/>
    <property type="project" value="TreeGrafter"/>
</dbReference>
<dbReference type="Gene3D" id="3.40.50.620">
    <property type="entry name" value="HUPs"/>
    <property type="match status" value="1"/>
</dbReference>
<protein>
    <recommendedName>
        <fullName evidence="3">glutamate--tRNA ligase</fullName>
        <ecNumber evidence="3">6.1.1.17</ecNumber>
    </recommendedName>
    <alternativeName>
        <fullName evidence="11">Glutamyl-tRNA synthetase</fullName>
    </alternativeName>
</protein>
<dbReference type="InterPro" id="IPR004526">
    <property type="entry name" value="Glu-tRNA-synth_arc/euk"/>
</dbReference>
<dbReference type="InterPro" id="IPR049437">
    <property type="entry name" value="tRNA-synt_1c_C2"/>
</dbReference>
<dbReference type="InterPro" id="IPR020061">
    <property type="entry name" value="Glu_tRNA_lig_a-bdl"/>
</dbReference>
<keyword evidence="10 13" id="KW-0030">Aminoacyl-tRNA synthetase</keyword>
<gene>
    <name evidence="17" type="ORF">KVT40_001393</name>
</gene>
<dbReference type="Gene3D" id="3.40.30.70">
    <property type="match status" value="1"/>
</dbReference>
<keyword evidence="18" id="KW-1185">Reference proteome</keyword>
<evidence type="ECO:0000256" key="13">
    <source>
        <dbReference type="RuleBase" id="RU363037"/>
    </source>
</evidence>
<evidence type="ECO:0000256" key="11">
    <source>
        <dbReference type="ARBA" id="ARBA00030865"/>
    </source>
</evidence>
<dbReference type="Gene3D" id="1.10.1160.10">
    <property type="entry name" value="Glutamyl-trna Synthetase, Domain 2"/>
    <property type="match status" value="1"/>
</dbReference>
<keyword evidence="4" id="KW-0963">Cytoplasm</keyword>
<comment type="subcellular location">
    <subcellularLocation>
        <location evidence="1">Cytoplasm</location>
    </subcellularLocation>
</comment>
<evidence type="ECO:0000256" key="6">
    <source>
        <dbReference type="ARBA" id="ARBA00022598"/>
    </source>
</evidence>
<accession>A0A8K0PLC2</accession>
<dbReference type="GO" id="GO:0005524">
    <property type="term" value="F:ATP binding"/>
    <property type="evidence" value="ECO:0007669"/>
    <property type="project" value="UniProtKB-KW"/>
</dbReference>
<dbReference type="SUPFAM" id="SSF50715">
    <property type="entry name" value="Ribosomal protein L25-like"/>
    <property type="match status" value="1"/>
</dbReference>
<dbReference type="NCBIfam" id="TIGR00463">
    <property type="entry name" value="gltX_arch"/>
    <property type="match status" value="1"/>
</dbReference>
<sequence length="746" mass="83619">MRRHVTKAVFVQAEIHVMFPTAPRTFQGPNHRCNSFIDSVIVVNMSRLIVATRGPTDQVFPILLATTFVNATRSQTAIEIEFASGDKVSGTSSCVHYQNEEAGSFDGCDAVLKELNTFASRVDDTTQEHVQEWFGRSASFRQTNFQALNKDLAELDSHLTLRSFIVGYRQTLADIVVYGIIRGNRFAAAAIGSYINVQRWTAFIEASSPWVLDQKNELNSQVNRAKVSQDDSSNMVALASRMAHGPVVTRFPPEPSGYLHIGHAKAALLNDILAHEGGGRLVCRFDDTNPSKESEEFQDSILVDLDAMGVKPDRITYSSDYFEQMFQACRKMIEQGHAYADDTEGPDMKHQRWHGIPSKNRELGGDVSLAKFDEMHTGSEEGQRWCIRAKISVDDANKALRDPVIYRCNLTPHHRTGATWKAYPTYDFCVPFVDALEGITLALRTTEYNDRNAQYRWIQQAMAVQTVPVWEFSRLSFVQTVLSKRKLAQIVEAGVVAGWDDPRMPTIRGILRRGMTVPALREFIRDQGPSRNVVTMDWTIFWATNKKYIDPVSPGHTVVRKDNAVTVTINGISETKSEMKPKHAKNAEVGMKKVVYGNKILIDQNDAKDLTPGEEITLMAWGNAIVTHVENTNGTAVGVTMDLHLEGNFKTTKKKISWLSTEQDLVPVVLHEFGPLITKDKLEKEDELFDYLNKSSEAKQDAVADCNVSALEAGDIIQFERYGYYRVDQPAADNEPAHCFKIPTGK</sequence>
<keyword evidence="8 13" id="KW-0067">ATP-binding</keyword>
<dbReference type="SUPFAM" id="SSF52374">
    <property type="entry name" value="Nucleotidylyl transferase"/>
    <property type="match status" value="1"/>
</dbReference>
<evidence type="ECO:0000256" key="9">
    <source>
        <dbReference type="ARBA" id="ARBA00022917"/>
    </source>
</evidence>
<evidence type="ECO:0000256" key="4">
    <source>
        <dbReference type="ARBA" id="ARBA00022490"/>
    </source>
</evidence>
<dbReference type="InterPro" id="IPR020058">
    <property type="entry name" value="Glu/Gln-tRNA-synth_Ib_cat-dom"/>
</dbReference>
<dbReference type="PROSITE" id="PS00178">
    <property type="entry name" value="AA_TRNA_LIGASE_I"/>
    <property type="match status" value="1"/>
</dbReference>
<dbReference type="Proteomes" id="UP000809789">
    <property type="component" value="Unassembled WGS sequence"/>
</dbReference>
<dbReference type="Pfam" id="PF00749">
    <property type="entry name" value="tRNA-synt_1c"/>
    <property type="match status" value="1"/>
</dbReference>
<proteinExistence type="inferred from homology"/>
<dbReference type="GO" id="GO:0005829">
    <property type="term" value="C:cytosol"/>
    <property type="evidence" value="ECO:0007669"/>
    <property type="project" value="TreeGrafter"/>
</dbReference>
<evidence type="ECO:0000256" key="2">
    <source>
        <dbReference type="ARBA" id="ARBA00008927"/>
    </source>
</evidence>
<comment type="catalytic activity">
    <reaction evidence="12">
        <text>tRNA(Glu) + L-glutamate + ATP = L-glutamyl-tRNA(Glu) + AMP + diphosphate</text>
        <dbReference type="Rhea" id="RHEA:23540"/>
        <dbReference type="Rhea" id="RHEA-COMP:9663"/>
        <dbReference type="Rhea" id="RHEA-COMP:9680"/>
        <dbReference type="ChEBI" id="CHEBI:29985"/>
        <dbReference type="ChEBI" id="CHEBI:30616"/>
        <dbReference type="ChEBI" id="CHEBI:33019"/>
        <dbReference type="ChEBI" id="CHEBI:78442"/>
        <dbReference type="ChEBI" id="CHEBI:78520"/>
        <dbReference type="ChEBI" id="CHEBI:456215"/>
        <dbReference type="EC" id="6.1.1.17"/>
    </reaction>
</comment>
<feature type="domain" description="tRNA synthetases class I (E and Q) anti-codon binding" evidence="16">
    <location>
        <begin position="655"/>
        <end position="728"/>
    </location>
</feature>
<dbReference type="FunFam" id="3.40.50.620:FF:000037">
    <property type="entry name" value="Glutamine--tRNA ligase cytoplasmic"/>
    <property type="match status" value="1"/>
</dbReference>
<keyword evidence="7 13" id="KW-0547">Nucleotide-binding</keyword>
<dbReference type="FunFam" id="3.90.800.10:FF:000001">
    <property type="entry name" value="Glutamine--tRNA ligase"/>
    <property type="match status" value="1"/>
</dbReference>
<evidence type="ECO:0000256" key="5">
    <source>
        <dbReference type="ARBA" id="ARBA00022553"/>
    </source>
</evidence>
<evidence type="ECO:0000259" key="15">
    <source>
        <dbReference type="Pfam" id="PF03950"/>
    </source>
</evidence>
<dbReference type="InterPro" id="IPR036282">
    <property type="entry name" value="Glutathione-S-Trfase_C_sf"/>
</dbReference>
<evidence type="ECO:0000313" key="17">
    <source>
        <dbReference type="EMBL" id="KAG8629774.1"/>
    </source>
</evidence>
<keyword evidence="5" id="KW-0597">Phosphoprotein</keyword>
<dbReference type="GO" id="GO:0004818">
    <property type="term" value="F:glutamate-tRNA ligase activity"/>
    <property type="evidence" value="ECO:0007669"/>
    <property type="project" value="UniProtKB-EC"/>
</dbReference>
<dbReference type="Pfam" id="PF20974">
    <property type="entry name" value="tRNA-synt_1c_C2"/>
    <property type="match status" value="1"/>
</dbReference>
<keyword evidence="6 13" id="KW-0436">Ligase</keyword>
<reference evidence="17" key="1">
    <citation type="submission" date="2021-07" db="EMBL/GenBank/DDBJ databases">
        <title>Elsinoe batatas strain:CRI-CJ2 Genome sequencing and assembly.</title>
        <authorList>
            <person name="Huang L."/>
        </authorList>
    </citation>
    <scope>NUCLEOTIDE SEQUENCE</scope>
    <source>
        <strain evidence="17">CRI-CJ2</strain>
    </source>
</reference>
<dbReference type="PRINTS" id="PR00987">
    <property type="entry name" value="TRNASYNTHGLU"/>
</dbReference>
<evidence type="ECO:0000313" key="18">
    <source>
        <dbReference type="Proteomes" id="UP000809789"/>
    </source>
</evidence>
<dbReference type="FunFam" id="1.10.1160.10:FF:000001">
    <property type="entry name" value="Glutamine--tRNA ligase"/>
    <property type="match status" value="1"/>
</dbReference>
<dbReference type="Gene3D" id="1.20.1050.10">
    <property type="match status" value="1"/>
</dbReference>
<evidence type="ECO:0000256" key="12">
    <source>
        <dbReference type="ARBA" id="ARBA00048351"/>
    </source>
</evidence>
<evidence type="ECO:0000259" key="14">
    <source>
        <dbReference type="Pfam" id="PF00749"/>
    </source>
</evidence>
<evidence type="ECO:0000256" key="7">
    <source>
        <dbReference type="ARBA" id="ARBA00022741"/>
    </source>
</evidence>
<dbReference type="Pfam" id="PF03950">
    <property type="entry name" value="tRNA-synt_1c_C"/>
    <property type="match status" value="1"/>
</dbReference>
<evidence type="ECO:0000256" key="10">
    <source>
        <dbReference type="ARBA" id="ARBA00023146"/>
    </source>
</evidence>
<evidence type="ECO:0000256" key="1">
    <source>
        <dbReference type="ARBA" id="ARBA00004496"/>
    </source>
</evidence>
<dbReference type="InterPro" id="IPR020059">
    <property type="entry name" value="Glu/Gln-tRNA-synth_Ib_codon-bd"/>
</dbReference>
<dbReference type="FunFam" id="2.40.240.10:FF:000004">
    <property type="entry name" value="Glutamyl-tRNA synthetase, cytoplasmic"/>
    <property type="match status" value="1"/>
</dbReference>
<dbReference type="InterPro" id="IPR011035">
    <property type="entry name" value="Ribosomal_bL25/Gln-tRNA_synth"/>
</dbReference>
<organism evidence="17 18">
    <name type="scientific">Elsinoe batatas</name>
    <dbReference type="NCBI Taxonomy" id="2601811"/>
    <lineage>
        <taxon>Eukaryota</taxon>
        <taxon>Fungi</taxon>
        <taxon>Dikarya</taxon>
        <taxon>Ascomycota</taxon>
        <taxon>Pezizomycotina</taxon>
        <taxon>Dothideomycetes</taxon>
        <taxon>Dothideomycetidae</taxon>
        <taxon>Myriangiales</taxon>
        <taxon>Elsinoaceae</taxon>
        <taxon>Elsinoe</taxon>
    </lineage>
</organism>
<dbReference type="EMBL" id="JAESVG020000002">
    <property type="protein sequence ID" value="KAG8629774.1"/>
    <property type="molecule type" value="Genomic_DNA"/>
</dbReference>
<feature type="domain" description="Glutamyl/glutaminyl-tRNA synthetase class Ib catalytic" evidence="14">
    <location>
        <begin position="247"/>
        <end position="550"/>
    </location>
</feature>
<dbReference type="PANTHER" id="PTHR43097:SF5">
    <property type="entry name" value="GLUTAMATE--TRNA LIGASE"/>
    <property type="match status" value="1"/>
</dbReference>
<dbReference type="InterPro" id="IPR000924">
    <property type="entry name" value="Glu/Gln-tRNA-synth"/>
</dbReference>
<dbReference type="AlphaFoldDB" id="A0A8K0PLC2"/>
<dbReference type="OrthoDB" id="10250478at2759"/>
<dbReference type="InterPro" id="IPR001412">
    <property type="entry name" value="aa-tRNA-synth_I_CS"/>
</dbReference>
<evidence type="ECO:0000256" key="3">
    <source>
        <dbReference type="ARBA" id="ARBA00012835"/>
    </source>
</evidence>
<evidence type="ECO:0000256" key="8">
    <source>
        <dbReference type="ARBA" id="ARBA00022840"/>
    </source>
</evidence>
<comment type="similarity">
    <text evidence="2">Belongs to the class-I aminoacyl-tRNA synthetase family. Glutamate--tRNA ligase type 2 subfamily.</text>
</comment>
<dbReference type="HAMAP" id="MF_02076">
    <property type="entry name" value="Glu_tRNA_synth_type2"/>
    <property type="match status" value="1"/>
</dbReference>
<dbReference type="InterPro" id="IPR020056">
    <property type="entry name" value="Rbsml_bL25/Gln-tRNA_synth_N"/>
</dbReference>
<dbReference type="InterPro" id="IPR014729">
    <property type="entry name" value="Rossmann-like_a/b/a_fold"/>
</dbReference>
<feature type="domain" description="Glutamyl/glutaminyl-tRNA synthetase class Ib anti-codon binding" evidence="15">
    <location>
        <begin position="557"/>
        <end position="640"/>
    </location>
</feature>
<dbReference type="Gene3D" id="3.90.800.10">
    <property type="entry name" value="Glutamyl-tRNA Synthetase, Domain 3"/>
    <property type="match status" value="1"/>
</dbReference>
<evidence type="ECO:0000259" key="16">
    <source>
        <dbReference type="Pfam" id="PF20974"/>
    </source>
</evidence>
<keyword evidence="9 13" id="KW-0648">Protein biosynthesis</keyword>
<dbReference type="Gene3D" id="2.40.240.10">
    <property type="entry name" value="Ribosomal Protein L25, Chain P"/>
    <property type="match status" value="2"/>
</dbReference>
<dbReference type="SUPFAM" id="SSF47616">
    <property type="entry name" value="GST C-terminal domain-like"/>
    <property type="match status" value="1"/>
</dbReference>
<dbReference type="InterPro" id="IPR050132">
    <property type="entry name" value="Gln/Glu-tRNA_Ligase"/>
</dbReference>
<name>A0A8K0PLC2_9PEZI</name>
<dbReference type="GO" id="GO:0006424">
    <property type="term" value="P:glutamyl-tRNA aminoacylation"/>
    <property type="evidence" value="ECO:0007669"/>
    <property type="project" value="InterPro"/>
</dbReference>
<comment type="caution">
    <text evidence="17">The sequence shown here is derived from an EMBL/GenBank/DDBJ whole genome shotgun (WGS) entry which is preliminary data.</text>
</comment>